<gene>
    <name evidence="6" type="ORF">BDV40DRAFT_295840</name>
</gene>
<evidence type="ECO:0000256" key="2">
    <source>
        <dbReference type="ARBA" id="ARBA00022723"/>
    </source>
</evidence>
<organism evidence="6 7">
    <name type="scientific">Aspergillus tamarii</name>
    <dbReference type="NCBI Taxonomy" id="41984"/>
    <lineage>
        <taxon>Eukaryota</taxon>
        <taxon>Fungi</taxon>
        <taxon>Dikarya</taxon>
        <taxon>Ascomycota</taxon>
        <taxon>Pezizomycotina</taxon>
        <taxon>Eurotiomycetes</taxon>
        <taxon>Eurotiomycetidae</taxon>
        <taxon>Eurotiales</taxon>
        <taxon>Aspergillaceae</taxon>
        <taxon>Aspergillus</taxon>
        <taxon>Aspergillus subgen. Circumdati</taxon>
    </lineage>
</organism>
<proteinExistence type="inferred from homology"/>
<keyword evidence="7" id="KW-1185">Reference proteome</keyword>
<dbReference type="PANTHER" id="PTHR47991">
    <property type="entry name" value="OXOGLUTARATE/IRON-DEPENDENT DIOXYGENASE"/>
    <property type="match status" value="1"/>
</dbReference>
<dbReference type="InterPro" id="IPR050295">
    <property type="entry name" value="Plant_2OG-oxidoreductases"/>
</dbReference>
<evidence type="ECO:0000313" key="7">
    <source>
        <dbReference type="Proteomes" id="UP000326950"/>
    </source>
</evidence>
<name>A0A5N6V946_ASPTM</name>
<dbReference type="AlphaFoldDB" id="A0A5N6V946"/>
<dbReference type="GO" id="GO:0046872">
    <property type="term" value="F:metal ion binding"/>
    <property type="evidence" value="ECO:0007669"/>
    <property type="project" value="UniProtKB-KW"/>
</dbReference>
<dbReference type="InterPro" id="IPR005123">
    <property type="entry name" value="Oxoglu/Fe-dep_dioxygenase_dom"/>
</dbReference>
<dbReference type="Gene3D" id="2.60.120.330">
    <property type="entry name" value="B-lactam Antibiotic, Isopenicillin N Synthase, Chain"/>
    <property type="match status" value="1"/>
</dbReference>
<dbReference type="InterPro" id="IPR026992">
    <property type="entry name" value="DIOX_N"/>
</dbReference>
<keyword evidence="3 4" id="KW-0408">Iron</keyword>
<evidence type="ECO:0000256" key="4">
    <source>
        <dbReference type="RuleBase" id="RU003682"/>
    </source>
</evidence>
<dbReference type="PRINTS" id="PR00682">
    <property type="entry name" value="IPNSYNTHASE"/>
</dbReference>
<dbReference type="EMBL" id="ML738590">
    <property type="protein sequence ID" value="KAE8167257.1"/>
    <property type="molecule type" value="Genomic_DNA"/>
</dbReference>
<dbReference type="SUPFAM" id="SSF51197">
    <property type="entry name" value="Clavaminate synthase-like"/>
    <property type="match status" value="1"/>
</dbReference>
<dbReference type="Pfam" id="PF14226">
    <property type="entry name" value="DIOX_N"/>
    <property type="match status" value="1"/>
</dbReference>
<evidence type="ECO:0000256" key="3">
    <source>
        <dbReference type="ARBA" id="ARBA00023004"/>
    </source>
</evidence>
<dbReference type="GO" id="GO:0016491">
    <property type="term" value="F:oxidoreductase activity"/>
    <property type="evidence" value="ECO:0007669"/>
    <property type="project" value="UniProtKB-KW"/>
</dbReference>
<dbReference type="InterPro" id="IPR044861">
    <property type="entry name" value="IPNS-like_FE2OG_OXY"/>
</dbReference>
<sequence length="370" mass="42234">MSSTRKIPVLDLKLAEHPSTRGLLLAQLHDALFNIGFLYISNHGVSEEIISALSEKLPVLFHLPPERKRELSKTQSPQFLGFSDFAQEVTQGKLDLREQYDIATELPEVYQKDAVPNDRGRDFSNLYWRLRGPNMWPSENEVPGFQKAANEFVHLVEEAFGIPRGTFDSFFNEDAASTAADSTLESDFLLPQHRLRLNFYPAMPPEQEGQGVGPHKDMAGWLTFLHQVGSECALDVQDRDGSWISVDPIPNTLVVNLGYAFEAATEGAARATVHRVRAPSQKDRYSIPFFMGLPLELKLSEVRSFVPESVRAMRRKELENGEWTIDQKIETFLDPRWDSIGESVLRRFIRGYKETALRFYGQEVYQYYTQ</sequence>
<dbReference type="InterPro" id="IPR027443">
    <property type="entry name" value="IPNS-like_sf"/>
</dbReference>
<dbReference type="Proteomes" id="UP000326950">
    <property type="component" value="Unassembled WGS sequence"/>
</dbReference>
<accession>A0A5N6V946</accession>
<keyword evidence="4" id="KW-0560">Oxidoreductase</keyword>
<comment type="similarity">
    <text evidence="1 4">Belongs to the iron/ascorbate-dependent oxidoreductase family.</text>
</comment>
<evidence type="ECO:0000256" key="1">
    <source>
        <dbReference type="ARBA" id="ARBA00008056"/>
    </source>
</evidence>
<keyword evidence="2 4" id="KW-0479">Metal-binding</keyword>
<evidence type="ECO:0000259" key="5">
    <source>
        <dbReference type="PROSITE" id="PS51471"/>
    </source>
</evidence>
<dbReference type="OrthoDB" id="294295at2759"/>
<dbReference type="GO" id="GO:0044283">
    <property type="term" value="P:small molecule biosynthetic process"/>
    <property type="evidence" value="ECO:0007669"/>
    <property type="project" value="UniProtKB-ARBA"/>
</dbReference>
<dbReference type="PROSITE" id="PS51471">
    <property type="entry name" value="FE2OG_OXY"/>
    <property type="match status" value="1"/>
</dbReference>
<protein>
    <recommendedName>
        <fullName evidence="5">Fe2OG dioxygenase domain-containing protein</fullName>
    </recommendedName>
</protein>
<evidence type="ECO:0000313" key="6">
    <source>
        <dbReference type="EMBL" id="KAE8167257.1"/>
    </source>
</evidence>
<dbReference type="Pfam" id="PF03171">
    <property type="entry name" value="2OG-FeII_Oxy"/>
    <property type="match status" value="1"/>
</dbReference>
<feature type="domain" description="Fe2OG dioxygenase" evidence="5">
    <location>
        <begin position="191"/>
        <end position="293"/>
    </location>
</feature>
<reference evidence="6 7" key="1">
    <citation type="submission" date="2019-04" db="EMBL/GenBank/DDBJ databases">
        <title>Friends and foes A comparative genomics study of 23 Aspergillus species from section Flavi.</title>
        <authorList>
            <consortium name="DOE Joint Genome Institute"/>
            <person name="Kjaerbolling I."/>
            <person name="Vesth T."/>
            <person name="Frisvad J.C."/>
            <person name="Nybo J.L."/>
            <person name="Theobald S."/>
            <person name="Kildgaard S."/>
            <person name="Isbrandt T."/>
            <person name="Kuo A."/>
            <person name="Sato A."/>
            <person name="Lyhne E.K."/>
            <person name="Kogle M.E."/>
            <person name="Wiebenga A."/>
            <person name="Kun R.S."/>
            <person name="Lubbers R.J."/>
            <person name="Makela M.R."/>
            <person name="Barry K."/>
            <person name="Chovatia M."/>
            <person name="Clum A."/>
            <person name="Daum C."/>
            <person name="Haridas S."/>
            <person name="He G."/>
            <person name="LaButti K."/>
            <person name="Lipzen A."/>
            <person name="Mondo S."/>
            <person name="Riley R."/>
            <person name="Salamov A."/>
            <person name="Simmons B.A."/>
            <person name="Magnuson J.K."/>
            <person name="Henrissat B."/>
            <person name="Mortensen U.H."/>
            <person name="Larsen T.O."/>
            <person name="Devries R.P."/>
            <person name="Grigoriev I.V."/>
            <person name="Machida M."/>
            <person name="Baker S.E."/>
            <person name="Andersen M.R."/>
        </authorList>
    </citation>
    <scope>NUCLEOTIDE SEQUENCE [LARGE SCALE GENOMIC DNA]</scope>
    <source>
        <strain evidence="6 7">CBS 117626</strain>
    </source>
</reference>